<sequence length="210" mass="24522">MKEGNFPQLTQYLESLKVSEDKESESQAAQLARIKFEEEEKKRRAEFEFLSCSPLIRYLKEAVLMLSESSVYWRKKNEVFGWTYSDEVYIGITNPKVAPPDYPVNLRLAWEISNYFDPDRSSLYRWKEVNISVWRDSSGEIGGCRFNVNKEDQELARLSTFTLYSEMIKEYLDRSLVNPILSKENYVEGISSPITAYRKKILSINGSYSI</sequence>
<protein>
    <submittedName>
        <fullName evidence="1">Uncharacterized protein</fullName>
    </submittedName>
</protein>
<organism evidence="1 2">
    <name type="scientific">Candidatus Daviesbacteria bacterium GW2011_GWA1_42_6</name>
    <dbReference type="NCBI Taxonomy" id="1618420"/>
    <lineage>
        <taxon>Bacteria</taxon>
        <taxon>Candidatus Daviesiibacteriota</taxon>
    </lineage>
</organism>
<gene>
    <name evidence="1" type="ORF">UV33_C0038G0006</name>
</gene>
<dbReference type="Proteomes" id="UP000034135">
    <property type="component" value="Unassembled WGS sequence"/>
</dbReference>
<evidence type="ECO:0000313" key="2">
    <source>
        <dbReference type="Proteomes" id="UP000034135"/>
    </source>
</evidence>
<reference evidence="1 2" key="1">
    <citation type="journal article" date="2015" name="Nature">
        <title>rRNA introns, odd ribosomes, and small enigmatic genomes across a large radiation of phyla.</title>
        <authorList>
            <person name="Brown C.T."/>
            <person name="Hug L.A."/>
            <person name="Thomas B.C."/>
            <person name="Sharon I."/>
            <person name="Castelle C.J."/>
            <person name="Singh A."/>
            <person name="Wilkins M.J."/>
            <person name="Williams K.H."/>
            <person name="Banfield J.F."/>
        </authorList>
    </citation>
    <scope>NUCLEOTIDE SEQUENCE [LARGE SCALE GENOMIC DNA]</scope>
</reference>
<dbReference type="EMBL" id="LCEB01000038">
    <property type="protein sequence ID" value="KKS64060.1"/>
    <property type="molecule type" value="Genomic_DNA"/>
</dbReference>
<evidence type="ECO:0000313" key="1">
    <source>
        <dbReference type="EMBL" id="KKS64060.1"/>
    </source>
</evidence>
<comment type="caution">
    <text evidence="1">The sequence shown here is derived from an EMBL/GenBank/DDBJ whole genome shotgun (WGS) entry which is preliminary data.</text>
</comment>
<name>A0A0G1ASH4_9BACT</name>
<proteinExistence type="predicted"/>
<accession>A0A0G1ASH4</accession>
<dbReference type="AlphaFoldDB" id="A0A0G1ASH4"/>